<dbReference type="InterPro" id="IPR011055">
    <property type="entry name" value="Dup_hybrid_motif"/>
</dbReference>
<dbReference type="EMBL" id="CZQC01000018">
    <property type="protein sequence ID" value="CUS40557.1"/>
    <property type="molecule type" value="Genomic_DNA"/>
</dbReference>
<dbReference type="SUPFAM" id="SSF51261">
    <property type="entry name" value="Duplicated hybrid motif"/>
    <property type="match status" value="1"/>
</dbReference>
<dbReference type="PANTHER" id="PTHR21666">
    <property type="entry name" value="PEPTIDASE-RELATED"/>
    <property type="match status" value="1"/>
</dbReference>
<proteinExistence type="predicted"/>
<dbReference type="FunFam" id="2.70.70.10:FF:000003">
    <property type="entry name" value="Murein hydrolase activator EnvC"/>
    <property type="match status" value="1"/>
</dbReference>
<accession>A0A160TBV4</accession>
<organism evidence="3">
    <name type="scientific">hydrothermal vent metagenome</name>
    <dbReference type="NCBI Taxonomy" id="652676"/>
    <lineage>
        <taxon>unclassified sequences</taxon>
        <taxon>metagenomes</taxon>
        <taxon>ecological metagenomes</taxon>
    </lineage>
</organism>
<evidence type="ECO:0000313" key="3">
    <source>
        <dbReference type="EMBL" id="CUS40557.1"/>
    </source>
</evidence>
<keyword evidence="1" id="KW-0175">Coiled coil</keyword>
<dbReference type="Pfam" id="PF01551">
    <property type="entry name" value="Peptidase_M23"/>
    <property type="match status" value="1"/>
</dbReference>
<dbReference type="GO" id="GO:0004222">
    <property type="term" value="F:metalloendopeptidase activity"/>
    <property type="evidence" value="ECO:0007669"/>
    <property type="project" value="TreeGrafter"/>
</dbReference>
<dbReference type="InterPro" id="IPR050570">
    <property type="entry name" value="Cell_wall_metabolism_enzyme"/>
</dbReference>
<evidence type="ECO:0000259" key="2">
    <source>
        <dbReference type="Pfam" id="PF01551"/>
    </source>
</evidence>
<dbReference type="AlphaFoldDB" id="A0A160TBV4"/>
<feature type="coiled-coil region" evidence="1">
    <location>
        <begin position="21"/>
        <end position="97"/>
    </location>
</feature>
<dbReference type="InterPro" id="IPR016047">
    <property type="entry name" value="M23ase_b-sheet_dom"/>
</dbReference>
<gene>
    <name evidence="3" type="ORF">MGWOODY_Tha512</name>
</gene>
<dbReference type="CDD" id="cd12797">
    <property type="entry name" value="M23_peptidase"/>
    <property type="match status" value="1"/>
</dbReference>
<protein>
    <submittedName>
        <fullName evidence="3">Periplasmic septal ring factor with murein hydrolase activity EnvC/YibP</fullName>
    </submittedName>
</protein>
<reference evidence="3" key="1">
    <citation type="submission" date="2015-10" db="EMBL/GenBank/DDBJ databases">
        <authorList>
            <person name="Gilbert D.G."/>
        </authorList>
    </citation>
    <scope>NUCLEOTIDE SEQUENCE</scope>
</reference>
<sequence>MSLRLLAFALISLFIISPVWADDDEARLNELKSEIKKLEQWLNSAKDEYADLNKALKQSDEEIGALLKQIQQTQTQLREEQARLKKLRLEQTQLHQLQTEHQRHLSQQVIASRNMGDESALRLWLAQDDPQQSQRLMRYFSYFNQARVENIEHTMAELVRLDQIAELIVQQEQALKSTEQSLLNKNKTLSSKRKDQQRILANLSKKMNTESQRLTQKQADRKRLENLLAEVETILANSPRQNDERPFSKMKGKLPRPVAGRVLKAFGNANSDTMSRWEGWQISVQEGAEVRAIHHGRVVFSDWLRGFGLLLIIDHGQGYLSLYAHNETLLRDVGSWVNGGDVVAAAGRSGGLTDPALYFEIRYQGRPQDPAVWIR</sequence>
<dbReference type="PANTHER" id="PTHR21666:SF270">
    <property type="entry name" value="MUREIN HYDROLASE ACTIVATOR ENVC"/>
    <property type="match status" value="1"/>
</dbReference>
<feature type="domain" description="M23ase beta-sheet core" evidence="2">
    <location>
        <begin position="277"/>
        <end position="370"/>
    </location>
</feature>
<feature type="coiled-coil region" evidence="1">
    <location>
        <begin position="161"/>
        <end position="234"/>
    </location>
</feature>
<keyword evidence="3" id="KW-0378">Hydrolase</keyword>
<dbReference type="Gene3D" id="2.70.70.10">
    <property type="entry name" value="Glucose Permease (Domain IIA)"/>
    <property type="match status" value="1"/>
</dbReference>
<evidence type="ECO:0000256" key="1">
    <source>
        <dbReference type="SAM" id="Coils"/>
    </source>
</evidence>
<name>A0A160TBV4_9ZZZZ</name>